<evidence type="ECO:0000256" key="7">
    <source>
        <dbReference type="ARBA" id="ARBA00023461"/>
    </source>
</evidence>
<comment type="similarity">
    <text evidence="7">Belongs to the SPRING family.</text>
</comment>
<keyword evidence="6" id="KW-0325">Glycoprotein</keyword>
<dbReference type="AlphaFoldDB" id="A0AAN8K6H0"/>
<dbReference type="GO" id="GO:2000640">
    <property type="term" value="P:positive regulation of SREBP signaling pathway"/>
    <property type="evidence" value="ECO:0007669"/>
    <property type="project" value="InterPro"/>
</dbReference>
<comment type="subcellular location">
    <subcellularLocation>
        <location evidence="1">Golgi apparatus membrane</location>
        <topology evidence="1">Single-pass membrane protein</topology>
    </subcellularLocation>
</comment>
<keyword evidence="4" id="KW-0333">Golgi apparatus</keyword>
<evidence type="ECO:0000313" key="10">
    <source>
        <dbReference type="EMBL" id="KAK6190966.1"/>
    </source>
</evidence>
<evidence type="ECO:0000256" key="6">
    <source>
        <dbReference type="ARBA" id="ARBA00023180"/>
    </source>
</evidence>
<organism evidence="10 11">
    <name type="scientific">Patella caerulea</name>
    <name type="common">Rayed Mediterranean limpet</name>
    <dbReference type="NCBI Taxonomy" id="87958"/>
    <lineage>
        <taxon>Eukaryota</taxon>
        <taxon>Metazoa</taxon>
        <taxon>Spiralia</taxon>
        <taxon>Lophotrochozoa</taxon>
        <taxon>Mollusca</taxon>
        <taxon>Gastropoda</taxon>
        <taxon>Patellogastropoda</taxon>
        <taxon>Patelloidea</taxon>
        <taxon>Patellidae</taxon>
        <taxon>Patella</taxon>
    </lineage>
</organism>
<comment type="caution">
    <text evidence="10">The sequence shown here is derived from an EMBL/GenBank/DDBJ whole genome shotgun (WGS) entry which is preliminary data.</text>
</comment>
<evidence type="ECO:0000256" key="3">
    <source>
        <dbReference type="ARBA" id="ARBA00022989"/>
    </source>
</evidence>
<evidence type="ECO:0000256" key="5">
    <source>
        <dbReference type="ARBA" id="ARBA00023136"/>
    </source>
</evidence>
<dbReference type="EMBL" id="JAZGQO010000002">
    <property type="protein sequence ID" value="KAK6190966.1"/>
    <property type="molecule type" value="Genomic_DNA"/>
</dbReference>
<evidence type="ECO:0000256" key="4">
    <source>
        <dbReference type="ARBA" id="ARBA00023034"/>
    </source>
</evidence>
<dbReference type="GO" id="GO:0000139">
    <property type="term" value="C:Golgi membrane"/>
    <property type="evidence" value="ECO:0007669"/>
    <property type="project" value="UniProtKB-SubCell"/>
</dbReference>
<name>A0AAN8K6H0_PATCE</name>
<evidence type="ECO:0000256" key="9">
    <source>
        <dbReference type="SAM" id="Phobius"/>
    </source>
</evidence>
<feature type="transmembrane region" description="Helical" evidence="9">
    <location>
        <begin position="12"/>
        <end position="30"/>
    </location>
</feature>
<dbReference type="InterPro" id="IPR019352">
    <property type="entry name" value="SPRING1"/>
</dbReference>
<gene>
    <name evidence="10" type="ORF">SNE40_002722</name>
</gene>
<evidence type="ECO:0000256" key="1">
    <source>
        <dbReference type="ARBA" id="ARBA00004194"/>
    </source>
</evidence>
<keyword evidence="3 9" id="KW-1133">Transmembrane helix</keyword>
<proteinExistence type="inferred from homology"/>
<evidence type="ECO:0000256" key="2">
    <source>
        <dbReference type="ARBA" id="ARBA00022692"/>
    </source>
</evidence>
<keyword evidence="5 9" id="KW-0472">Membrane</keyword>
<keyword evidence="11" id="KW-1185">Reference proteome</keyword>
<protein>
    <recommendedName>
        <fullName evidence="8">SREBP regulating gene protein</fullName>
    </recommendedName>
</protein>
<dbReference type="Proteomes" id="UP001347796">
    <property type="component" value="Unassembled WGS sequence"/>
</dbReference>
<dbReference type="PANTHER" id="PTHR13481:SF0">
    <property type="entry name" value="SREBP REGULATING GENE PROTEIN"/>
    <property type="match status" value="1"/>
</dbReference>
<evidence type="ECO:0000256" key="8">
    <source>
        <dbReference type="ARBA" id="ARBA00023485"/>
    </source>
</evidence>
<evidence type="ECO:0000313" key="11">
    <source>
        <dbReference type="Proteomes" id="UP001347796"/>
    </source>
</evidence>
<sequence>MFGFRVLRKRWVLFLILFSSVIYFLVATLSKSNDLILEPFESKRNIRQTFQWQPKISDELEVNNTLTVKCRNSVQGRKLIVDERGYSCQRRHLDSNNCCDTKQPSTSRYNCQTCHTNGCCSVYEYCVSCCLQPDKQPLLEKILRDYNNEPFNKLFSLVLDHFELCLAKCRTSSQSVQHENSYRDPKSKYCYGESAPDLQSAIL</sequence>
<dbReference type="Pfam" id="PF10218">
    <property type="entry name" value="SPRING1"/>
    <property type="match status" value="1"/>
</dbReference>
<reference evidence="10 11" key="1">
    <citation type="submission" date="2024-01" db="EMBL/GenBank/DDBJ databases">
        <title>The genome of the rayed Mediterranean limpet Patella caerulea (Linnaeus, 1758).</title>
        <authorList>
            <person name="Anh-Thu Weber A."/>
            <person name="Halstead-Nussloch G."/>
        </authorList>
    </citation>
    <scope>NUCLEOTIDE SEQUENCE [LARGE SCALE GENOMIC DNA]</scope>
    <source>
        <strain evidence="10">AATW-2023a</strain>
        <tissue evidence="10">Whole specimen</tissue>
    </source>
</reference>
<dbReference type="PANTHER" id="PTHR13481">
    <property type="entry name" value="SREBP REGULATING GENE PROTEIN"/>
    <property type="match status" value="1"/>
</dbReference>
<accession>A0AAN8K6H0</accession>
<keyword evidence="2 9" id="KW-0812">Transmembrane</keyword>